<evidence type="ECO:0000313" key="1">
    <source>
        <dbReference type="EMBL" id="MFD1262856.1"/>
    </source>
</evidence>
<organism evidence="1 2">
    <name type="scientific">Thauera mechernichensis</name>
    <dbReference type="NCBI Taxonomy" id="82788"/>
    <lineage>
        <taxon>Bacteria</taxon>
        <taxon>Pseudomonadati</taxon>
        <taxon>Pseudomonadota</taxon>
        <taxon>Betaproteobacteria</taxon>
        <taxon>Rhodocyclales</taxon>
        <taxon>Zoogloeaceae</taxon>
        <taxon>Thauera</taxon>
    </lineage>
</organism>
<reference evidence="2" key="1">
    <citation type="journal article" date="2019" name="Int. J. Syst. Evol. Microbiol.">
        <title>The Global Catalogue of Microorganisms (GCM) 10K type strain sequencing project: providing services to taxonomists for standard genome sequencing and annotation.</title>
        <authorList>
            <consortium name="The Broad Institute Genomics Platform"/>
            <consortium name="The Broad Institute Genome Sequencing Center for Infectious Disease"/>
            <person name="Wu L."/>
            <person name="Ma J."/>
        </authorList>
    </citation>
    <scope>NUCLEOTIDE SEQUENCE [LARGE SCALE GENOMIC DNA]</scope>
    <source>
        <strain evidence="2">CCUG 48884</strain>
    </source>
</reference>
<protein>
    <submittedName>
        <fullName evidence="1">Uncharacterized protein</fullName>
    </submittedName>
</protein>
<name>A0ABW3WA49_9RHOO</name>
<comment type="caution">
    <text evidence="1">The sequence shown here is derived from an EMBL/GenBank/DDBJ whole genome shotgun (WGS) entry which is preliminary data.</text>
</comment>
<gene>
    <name evidence="1" type="ORF">ACFQ4M_04615</name>
</gene>
<accession>A0ABW3WA49</accession>
<evidence type="ECO:0000313" key="2">
    <source>
        <dbReference type="Proteomes" id="UP001597158"/>
    </source>
</evidence>
<proteinExistence type="predicted"/>
<keyword evidence="2" id="KW-1185">Reference proteome</keyword>
<dbReference type="Proteomes" id="UP001597158">
    <property type="component" value="Unassembled WGS sequence"/>
</dbReference>
<dbReference type="RefSeq" id="WP_277834464.1">
    <property type="nucleotide sequence ID" value="NZ_JARQZE010000013.1"/>
</dbReference>
<dbReference type="EMBL" id="JBHTMC010000008">
    <property type="protein sequence ID" value="MFD1262856.1"/>
    <property type="molecule type" value="Genomic_DNA"/>
</dbReference>
<sequence length="85" mass="9369">MSKSFGPWRTQVVSDVIRDGLGLELLDGKNQITAEVFRCDANHTVSVSLFVEEVPLLALEMLVARAKERLDPFEDGMSFGEALGD</sequence>